<dbReference type="STRING" id="1218508.JG29_13940"/>
<organism evidence="8 9">
    <name type="scientific">Bombilactobacillus mellis</name>
    <dbReference type="NCBI Taxonomy" id="1218508"/>
    <lineage>
        <taxon>Bacteria</taxon>
        <taxon>Bacillati</taxon>
        <taxon>Bacillota</taxon>
        <taxon>Bacilli</taxon>
        <taxon>Lactobacillales</taxon>
        <taxon>Lactobacillaceae</taxon>
        <taxon>Bombilactobacillus</taxon>
    </lineage>
</organism>
<feature type="domain" description="Alpha-L-rhamnosidase six-hairpin glycosidase" evidence="6">
    <location>
        <begin position="342"/>
        <end position="698"/>
    </location>
</feature>
<feature type="domain" description="Alpha-L-rhamnosidase C-terminal" evidence="7">
    <location>
        <begin position="700"/>
        <end position="769"/>
    </location>
</feature>
<dbReference type="PANTHER" id="PTHR33307:SF6">
    <property type="entry name" value="ALPHA-RHAMNOSIDASE (EUROFUNG)-RELATED"/>
    <property type="match status" value="1"/>
</dbReference>
<evidence type="ECO:0000259" key="6">
    <source>
        <dbReference type="Pfam" id="PF17389"/>
    </source>
</evidence>
<dbReference type="InterPro" id="IPR008902">
    <property type="entry name" value="Rhamnosid_concanavalin"/>
</dbReference>
<evidence type="ECO:0000256" key="3">
    <source>
        <dbReference type="ARBA" id="ARBA00022801"/>
    </source>
</evidence>
<dbReference type="EC" id="3.2.1.40" evidence="2"/>
<dbReference type="Proteomes" id="UP000033695">
    <property type="component" value="Unassembled WGS sequence"/>
</dbReference>
<dbReference type="Pfam" id="PF17389">
    <property type="entry name" value="Bac_rhamnosid6H"/>
    <property type="match status" value="1"/>
</dbReference>
<dbReference type="Gene3D" id="2.60.120.260">
    <property type="entry name" value="Galactose-binding domain-like"/>
    <property type="match status" value="2"/>
</dbReference>
<evidence type="ECO:0000259" key="7">
    <source>
        <dbReference type="Pfam" id="PF17390"/>
    </source>
</evidence>
<dbReference type="Gene3D" id="2.60.420.10">
    <property type="entry name" value="Maltose phosphorylase, domain 3"/>
    <property type="match status" value="1"/>
</dbReference>
<dbReference type="SUPFAM" id="SSF48208">
    <property type="entry name" value="Six-hairpin glycosidases"/>
    <property type="match status" value="1"/>
</dbReference>
<dbReference type="PATRIC" id="fig|1218508.4.peg.1386"/>
<dbReference type="InterPro" id="IPR035398">
    <property type="entry name" value="Bac_rhamnosid_C"/>
</dbReference>
<dbReference type="PANTHER" id="PTHR33307">
    <property type="entry name" value="ALPHA-RHAMNOSIDASE (EUROFUNG)"/>
    <property type="match status" value="1"/>
</dbReference>
<reference evidence="8 9" key="1">
    <citation type="submission" date="2014-12" db="EMBL/GenBank/DDBJ databases">
        <title>Comparative genomics of the lactic acid bacteria isolated from the honey bee gut.</title>
        <authorList>
            <person name="Ellegaard K.M."/>
            <person name="Tamarit D."/>
            <person name="Javelind E."/>
            <person name="Olofsson T."/>
            <person name="Andersson S.G."/>
            <person name="Vasquez A."/>
        </authorList>
    </citation>
    <scope>NUCLEOTIDE SEQUENCE [LARGE SCALE GENOMIC DNA]</scope>
    <source>
        <strain evidence="8 9">Hon2</strain>
    </source>
</reference>
<dbReference type="EMBL" id="JXBZ01000009">
    <property type="protein sequence ID" value="KJY48334.1"/>
    <property type="molecule type" value="Genomic_DNA"/>
</dbReference>
<feature type="domain" description="Bacterial alpha-L-rhamnosidase N-terminal" evidence="5">
    <location>
        <begin position="63"/>
        <end position="206"/>
    </location>
</feature>
<dbReference type="InterPro" id="IPR016007">
    <property type="entry name" value="Alpha_rhamnosid"/>
</dbReference>
<comment type="catalytic activity">
    <reaction evidence="1">
        <text>Hydrolysis of terminal non-reducing alpha-L-rhamnose residues in alpha-L-rhamnosides.</text>
        <dbReference type="EC" id="3.2.1.40"/>
    </reaction>
</comment>
<evidence type="ECO:0000313" key="9">
    <source>
        <dbReference type="Proteomes" id="UP000033695"/>
    </source>
</evidence>
<keyword evidence="3" id="KW-0378">Hydrolase</keyword>
<dbReference type="InterPro" id="IPR008928">
    <property type="entry name" value="6-hairpin_glycosidase_sf"/>
</dbReference>
<evidence type="ECO:0000256" key="2">
    <source>
        <dbReference type="ARBA" id="ARBA00012652"/>
    </source>
</evidence>
<dbReference type="InterPro" id="IPR012341">
    <property type="entry name" value="6hp_glycosidase-like_sf"/>
</dbReference>
<dbReference type="RefSeq" id="WP_052696330.1">
    <property type="nucleotide sequence ID" value="NZ_JBHTHW010000005.1"/>
</dbReference>
<evidence type="ECO:0000256" key="1">
    <source>
        <dbReference type="ARBA" id="ARBA00001445"/>
    </source>
</evidence>
<name>A0A0F4KQP2_9LACO</name>
<accession>A0A0F4KQP2</accession>
<gene>
    <name evidence="8" type="ORF">JG29_13940</name>
</gene>
<comment type="caution">
    <text evidence="8">The sequence shown here is derived from an EMBL/GenBank/DDBJ whole genome shotgun (WGS) entry which is preliminary data.</text>
</comment>
<evidence type="ECO:0000259" key="5">
    <source>
        <dbReference type="Pfam" id="PF08531"/>
    </source>
</evidence>
<dbReference type="GO" id="GO:0005975">
    <property type="term" value="P:carbohydrate metabolic process"/>
    <property type="evidence" value="ECO:0007669"/>
    <property type="project" value="InterPro"/>
</dbReference>
<keyword evidence="9" id="KW-1185">Reference proteome</keyword>
<dbReference type="Pfam" id="PF05592">
    <property type="entry name" value="Bac_rhamnosid"/>
    <property type="match status" value="1"/>
</dbReference>
<evidence type="ECO:0000259" key="4">
    <source>
        <dbReference type="Pfam" id="PF05592"/>
    </source>
</evidence>
<evidence type="ECO:0000313" key="8">
    <source>
        <dbReference type="EMBL" id="KJY48334.1"/>
    </source>
</evidence>
<dbReference type="InterPro" id="IPR013737">
    <property type="entry name" value="Bac_rhamnosid_N"/>
</dbReference>
<sequence>MKPVKNTSQSWKGKWISSNQAIVSEEPEFTLAEMFSGKTTKQKPVDERLHPVVYFKKMFSIQKPVKKASLEITAQGIYLAYLNGRKTTAAIFTPDYTNYHDFLQYQTYDVTDKLVNGLNKLCIEVADGWYAGRISVPGGSAQFGKQLALLADLNITYQDNTHEIIGSDRSFSTGSGKHRYADIEIGEKQDLRISDAWLNDDRNLNQTAIEINASYACLAPQEGPLVIAHQSLRSQKIWSEENSLIVDFGQVLAGRVRLTAKFEPSQQIILQHSEVLDKSGHFFKNIIGRNKDQTDVFIGNGQVMTVEPDFTFHGFRYVKIIGLSLKSIIEIEAVPIYSNMSNTGWITTDDANINQLLSNINWSQRGNMLSIPTDCPQRERVGWTGDMQVFVSASTFFMNTEDFIRRWLKNVRIDQRDNGEILDVSPSTKDSTKSVDFTGSYSSAGWGDAIVMVPWSLYQHYGHVQVLQENYAAMKKWLSFAKKSAAGNKSGDRKYLWDTKFHYGDWMLPSLMLGDNPNPMATSAATKNTVATAFLKHVNDLMAKISEILGEDGTKYHNYAKNVQRAFTKYYVSSNYHLQEDYQGCYVLAIAFDLVPKDIKAKLVKHLVEKIHENNDLLDTGFLATPYLLDVLTDNGQTKLAQKLFLQDECPSWLYEVKSGATTVWESWAGIQPDGTVGEFSFNHYAMGCVLDWFVRKVIGLNPLAPGYKRIKIDPQIRVCRKLQAAYESASGLITIKLEFQSDRRLMAINIHKAVTADIYLHYSNEQEKHKLLEKYSWGVLKEQESCMICSVGAGNYQFEY</sequence>
<dbReference type="OrthoDB" id="9761045at2"/>
<dbReference type="GO" id="GO:0030596">
    <property type="term" value="F:alpha-L-rhamnosidase activity"/>
    <property type="evidence" value="ECO:0007669"/>
    <property type="project" value="UniProtKB-EC"/>
</dbReference>
<proteinExistence type="predicted"/>
<dbReference type="HOGENOM" id="CLU_002926_0_1_9"/>
<feature type="domain" description="Alpha-L-rhamnosidase concanavalin-like" evidence="4">
    <location>
        <begin position="240"/>
        <end position="325"/>
    </location>
</feature>
<protein>
    <recommendedName>
        <fullName evidence="2">alpha-L-rhamnosidase</fullName>
        <ecNumber evidence="2">3.2.1.40</ecNumber>
    </recommendedName>
</protein>
<dbReference type="Pfam" id="PF17390">
    <property type="entry name" value="Bac_rhamnosid_C"/>
    <property type="match status" value="1"/>
</dbReference>
<dbReference type="AlphaFoldDB" id="A0A0F4KQP2"/>
<dbReference type="InterPro" id="IPR035396">
    <property type="entry name" value="Bac_rhamnosid6H"/>
</dbReference>
<dbReference type="Gene3D" id="1.50.10.10">
    <property type="match status" value="1"/>
</dbReference>
<dbReference type="Pfam" id="PF08531">
    <property type="entry name" value="Bac_rhamnosid_N"/>
    <property type="match status" value="1"/>
</dbReference>